<feature type="domain" description="TIR" evidence="5">
    <location>
        <begin position="14"/>
        <end position="198"/>
    </location>
</feature>
<dbReference type="InterPro" id="IPR058192">
    <property type="entry name" value="WHD_ROQ1-like"/>
</dbReference>
<dbReference type="Pfam" id="PF00931">
    <property type="entry name" value="NB-ARC"/>
    <property type="match status" value="1"/>
</dbReference>
<dbReference type="InterPro" id="IPR027417">
    <property type="entry name" value="P-loop_NTPase"/>
</dbReference>
<dbReference type="Gene3D" id="1.10.8.430">
    <property type="entry name" value="Helical domain of apoptotic protease-activating factors"/>
    <property type="match status" value="1"/>
</dbReference>
<dbReference type="SUPFAM" id="SSF52200">
    <property type="entry name" value="Toll/Interleukin receptor TIR domain"/>
    <property type="match status" value="1"/>
</dbReference>
<dbReference type="InterPro" id="IPR032675">
    <property type="entry name" value="LRR_dom_sf"/>
</dbReference>
<keyword evidence="3" id="KW-0611">Plant defense</keyword>
<dbReference type="InterPro" id="IPR044974">
    <property type="entry name" value="Disease_R_plants"/>
</dbReference>
<dbReference type="PRINTS" id="PR00364">
    <property type="entry name" value="DISEASERSIST"/>
</dbReference>
<dbReference type="Pfam" id="PF23282">
    <property type="entry name" value="WHD_ROQ1"/>
    <property type="match status" value="1"/>
</dbReference>
<proteinExistence type="predicted"/>
<dbReference type="SUPFAM" id="SSF52058">
    <property type="entry name" value="L domain-like"/>
    <property type="match status" value="1"/>
</dbReference>
<evidence type="ECO:0000313" key="6">
    <source>
        <dbReference type="EMBL" id="BAT97025.1"/>
    </source>
</evidence>
<evidence type="ECO:0000313" key="7">
    <source>
        <dbReference type="Proteomes" id="UP000291084"/>
    </source>
</evidence>
<dbReference type="Pfam" id="PF01582">
    <property type="entry name" value="TIR"/>
    <property type="match status" value="1"/>
</dbReference>
<dbReference type="SUPFAM" id="SSF46785">
    <property type="entry name" value="Winged helix' DNA-binding domain"/>
    <property type="match status" value="1"/>
</dbReference>
<dbReference type="SUPFAM" id="SSF52540">
    <property type="entry name" value="P-loop containing nucleoside triphosphate hydrolases"/>
    <property type="match status" value="1"/>
</dbReference>
<organism evidence="6 7">
    <name type="scientific">Vigna angularis var. angularis</name>
    <dbReference type="NCBI Taxonomy" id="157739"/>
    <lineage>
        <taxon>Eukaryota</taxon>
        <taxon>Viridiplantae</taxon>
        <taxon>Streptophyta</taxon>
        <taxon>Embryophyta</taxon>
        <taxon>Tracheophyta</taxon>
        <taxon>Spermatophyta</taxon>
        <taxon>Magnoliopsida</taxon>
        <taxon>eudicotyledons</taxon>
        <taxon>Gunneridae</taxon>
        <taxon>Pentapetalae</taxon>
        <taxon>rosids</taxon>
        <taxon>fabids</taxon>
        <taxon>Fabales</taxon>
        <taxon>Fabaceae</taxon>
        <taxon>Papilionoideae</taxon>
        <taxon>50 kb inversion clade</taxon>
        <taxon>NPAAA clade</taxon>
        <taxon>indigoferoid/millettioid clade</taxon>
        <taxon>Phaseoleae</taxon>
        <taxon>Vigna</taxon>
    </lineage>
</organism>
<dbReference type="PANTHER" id="PTHR11017:SF560">
    <property type="entry name" value="RESISTANCE PROTEIN (TIR-NBS-LRR CLASS), PUTATIVE-RELATED"/>
    <property type="match status" value="1"/>
</dbReference>
<evidence type="ECO:0000256" key="1">
    <source>
        <dbReference type="ARBA" id="ARBA00022614"/>
    </source>
</evidence>
<evidence type="ECO:0000259" key="5">
    <source>
        <dbReference type="PROSITE" id="PS50104"/>
    </source>
</evidence>
<dbReference type="PANTHER" id="PTHR11017">
    <property type="entry name" value="LEUCINE-RICH REPEAT-CONTAINING PROTEIN"/>
    <property type="match status" value="1"/>
</dbReference>
<dbReference type="Gene3D" id="3.40.50.300">
    <property type="entry name" value="P-loop containing nucleotide triphosphate hydrolases"/>
    <property type="match status" value="1"/>
</dbReference>
<feature type="chain" id="PRO_5006618671" description="TIR domain-containing protein" evidence="4">
    <location>
        <begin position="17"/>
        <end position="1061"/>
    </location>
</feature>
<dbReference type="Gene3D" id="3.80.10.10">
    <property type="entry name" value="Ribonuclease Inhibitor"/>
    <property type="match status" value="1"/>
</dbReference>
<dbReference type="PROSITE" id="PS50104">
    <property type="entry name" value="TIR"/>
    <property type="match status" value="1"/>
</dbReference>
<keyword evidence="2" id="KW-0677">Repeat</keyword>
<feature type="signal peptide" evidence="4">
    <location>
        <begin position="1"/>
        <end position="16"/>
    </location>
</feature>
<keyword evidence="7" id="KW-1185">Reference proteome</keyword>
<gene>
    <name evidence="6" type="primary">Vigan.09G036600</name>
    <name evidence="6" type="ORF">VIGAN_09036600</name>
</gene>
<dbReference type="InterPro" id="IPR036390">
    <property type="entry name" value="WH_DNA-bd_sf"/>
</dbReference>
<name>A0A0S3SW01_PHAAN</name>
<dbReference type="GO" id="GO:0007165">
    <property type="term" value="P:signal transduction"/>
    <property type="evidence" value="ECO:0007669"/>
    <property type="project" value="InterPro"/>
</dbReference>
<dbReference type="AlphaFoldDB" id="A0A0S3SW01"/>
<dbReference type="OrthoDB" id="1901675at2759"/>
<keyword evidence="4" id="KW-0732">Signal</keyword>
<dbReference type="EMBL" id="AP015042">
    <property type="protein sequence ID" value="BAT97025.1"/>
    <property type="molecule type" value="Genomic_DNA"/>
</dbReference>
<dbReference type="Proteomes" id="UP000291084">
    <property type="component" value="Chromosome 9"/>
</dbReference>
<accession>A0A0S3SW01</accession>
<sequence length="1061" mass="120761">MASLFSLSFFLKLVSGEVFIHCLEDDLHENFVSHLMSGLLQAGVEPSLVAVGVLSEKFMPSITRFQIGIVVFTKAYIESSRCVEDLLRIIECHETYGLMIIPVFYDTDQSFLVRVSEENFRNARRAQRRAEAQAKIRITADSGEIYDKRMRPKAKTMQNFSLSRALNRVRNLPTWDESKHRDDAELVEEIVKSVLAKLDRALPVTKFPVELETHVKNVIELFENQPNKVCKIGIWGMGGSGKTTLAKAIYNKIPFTFGDKSFIQDIRKVCQTDGRSGLVQLQEQLLSDVLKYVKIESGEMEKTTIENRLSGKKLFIVLDDVNDIDQLKHLCGNGIWFLAGSVIIITTRHLDLLYQHKVDYVYEMDELNENDSVELFSWHAFREAKPREDFIKLARSTVAYCGGLPLALEVLGSYLSKRSENEWRSVLSKLEIIPNTQIQNILRISFDGLCNEMEKDIFLDVCCFFIGKERDYVTEILNGCGLHADIGIKVLIERGLVKIENKNKLAMHHLLRDMGREIVRQTSTMQLGKRSRLWLPKDVLDVLTKNTGTEAIVGLSLNTKLTNSDSFKADAFKEMKTLRFLQLDHVRLTGDYGYLSKQLRCISWQGFSLEHIPNNFYLEGAIVMDFQHSNLRLLWKEPTVLPWLKILNLSHSKYLTETPDFSKLPSLEKLILKHCVSLGKVHQSIGDLHNLLLINLKGCTNLSNLPSETYKLKSLKTLILSGCLKIDIFKEDIMHMKSLKTLISHNTAVKQVPISVVSSKSIGYIQVDEGKGLSRTVLHSIILSWMSHTFNTLYRMRPFRGISPSLASMNVEHNDLVDLAPILRTILNLRTVLVQCVTEYLILQQVTAILEEVQQVRRVTWTTSTQLSNHPFSPYSIQFGGYQEEVFNALRKSIYDEELAARQTGKVFVPSDNYPHWLAYKNEGHSVNFTVPDNFHMDGMILCVEHLSRLGDPTQYLICVLMVNYTKCTIQLFNRETLTSLNDVDWHGVISHMGCGDKLEIFIIFEKGFEVQKTAVYLVCNDQLTEESNLTSCLSSIGGHVGQIDDKESVGGAEPMLRIHI</sequence>
<evidence type="ECO:0000256" key="4">
    <source>
        <dbReference type="SAM" id="SignalP"/>
    </source>
</evidence>
<dbReference type="InterPro" id="IPR002182">
    <property type="entry name" value="NB-ARC"/>
</dbReference>
<reference evidence="6 7" key="1">
    <citation type="journal article" date="2015" name="Sci. Rep.">
        <title>The power of single molecule real-time sequencing technology in the de novo assembly of a eukaryotic genome.</title>
        <authorList>
            <person name="Sakai H."/>
            <person name="Naito K."/>
            <person name="Ogiso-Tanaka E."/>
            <person name="Takahashi Y."/>
            <person name="Iseki K."/>
            <person name="Muto C."/>
            <person name="Satou K."/>
            <person name="Teruya K."/>
            <person name="Shiroma A."/>
            <person name="Shimoji M."/>
            <person name="Hirano T."/>
            <person name="Itoh T."/>
            <person name="Kaga A."/>
            <person name="Tomooka N."/>
        </authorList>
    </citation>
    <scope>NUCLEOTIDE SEQUENCE [LARGE SCALE GENOMIC DNA]</scope>
    <source>
        <strain evidence="7">cv. Shumari</strain>
    </source>
</reference>
<dbReference type="GO" id="GO:0043531">
    <property type="term" value="F:ADP binding"/>
    <property type="evidence" value="ECO:0007669"/>
    <property type="project" value="InterPro"/>
</dbReference>
<protein>
    <recommendedName>
        <fullName evidence="5">TIR domain-containing protein</fullName>
    </recommendedName>
</protein>
<dbReference type="InterPro" id="IPR035897">
    <property type="entry name" value="Toll_tir_struct_dom_sf"/>
</dbReference>
<dbReference type="InterPro" id="IPR042197">
    <property type="entry name" value="Apaf_helical"/>
</dbReference>
<dbReference type="Gene3D" id="3.40.50.10140">
    <property type="entry name" value="Toll/interleukin-1 receptor homology (TIR) domain"/>
    <property type="match status" value="1"/>
</dbReference>
<keyword evidence="1" id="KW-0433">Leucine-rich repeat</keyword>
<evidence type="ECO:0000256" key="2">
    <source>
        <dbReference type="ARBA" id="ARBA00022737"/>
    </source>
</evidence>
<dbReference type="InterPro" id="IPR000157">
    <property type="entry name" value="TIR_dom"/>
</dbReference>
<evidence type="ECO:0000256" key="3">
    <source>
        <dbReference type="ARBA" id="ARBA00022821"/>
    </source>
</evidence>
<dbReference type="GO" id="GO:0006952">
    <property type="term" value="P:defense response"/>
    <property type="evidence" value="ECO:0007669"/>
    <property type="project" value="UniProtKB-KW"/>
</dbReference>